<gene>
    <name evidence="1" type="ORF">KQP761_LOCUS3797</name>
</gene>
<protein>
    <recommendedName>
        <fullName evidence="3">Glycine-rich domain-containing protein-like</fullName>
    </recommendedName>
</protein>
<dbReference type="Proteomes" id="UP000663834">
    <property type="component" value="Unassembled WGS sequence"/>
</dbReference>
<evidence type="ECO:0000313" key="2">
    <source>
        <dbReference type="Proteomes" id="UP000663834"/>
    </source>
</evidence>
<evidence type="ECO:0000313" key="1">
    <source>
        <dbReference type="EMBL" id="CAF1281338.1"/>
    </source>
</evidence>
<dbReference type="AlphaFoldDB" id="A0A815CBL6"/>
<name>A0A815CBL6_9BILA</name>
<dbReference type="Pfam" id="PF07173">
    <property type="entry name" value="GRDP-like"/>
    <property type="match status" value="1"/>
</dbReference>
<accession>A0A815CBL6</accession>
<sequence length="338" mass="37489">MGSGLSSIPNYKVKVRTKNGTIFKIYYRDLVDHLLLLRKVISQPQLTEEGPLLKAAIQDYCERMSLGSISKKEQQTKLPWQVEWIWHVHRLHPLHYAEDCTKQLSSGEIVDKKINRISSLDYCQTDVAPNNLHEHRSYPPTLEPSIDLTKAVIHQRDFLDKFQQHPLFSCDLNNVKQYYFKDLVQNYVSFIKLTESKKSLIVPTFNIDLIWHTHMRYPHRYIHDTQILCGFVLNHDDSIEKNVLSTAYNQTAKRWKEAYKSNYGETIDRDHLRTNQFISSCAMVMGAILISNAASVGEPTACASCGSACGGGGCGGGGCGGGGCGGGGCGGGCGGGGG</sequence>
<proteinExistence type="predicted"/>
<dbReference type="PANTHER" id="PTHR34365">
    <property type="entry name" value="ENOLASE (DUF1399)"/>
    <property type="match status" value="1"/>
</dbReference>
<reference evidence="1" key="1">
    <citation type="submission" date="2021-02" db="EMBL/GenBank/DDBJ databases">
        <authorList>
            <person name="Nowell W R."/>
        </authorList>
    </citation>
    <scope>NUCLEOTIDE SEQUENCE</scope>
</reference>
<comment type="caution">
    <text evidence="1">The sequence shown here is derived from an EMBL/GenBank/DDBJ whole genome shotgun (WGS) entry which is preliminary data.</text>
</comment>
<dbReference type="OrthoDB" id="2684236at2759"/>
<dbReference type="EMBL" id="CAJNOW010000530">
    <property type="protein sequence ID" value="CAF1281338.1"/>
    <property type="molecule type" value="Genomic_DNA"/>
</dbReference>
<evidence type="ECO:0008006" key="3">
    <source>
        <dbReference type="Google" id="ProtNLM"/>
    </source>
</evidence>
<organism evidence="1 2">
    <name type="scientific">Rotaria magnacalcarata</name>
    <dbReference type="NCBI Taxonomy" id="392030"/>
    <lineage>
        <taxon>Eukaryota</taxon>
        <taxon>Metazoa</taxon>
        <taxon>Spiralia</taxon>
        <taxon>Gnathifera</taxon>
        <taxon>Rotifera</taxon>
        <taxon>Eurotatoria</taxon>
        <taxon>Bdelloidea</taxon>
        <taxon>Philodinida</taxon>
        <taxon>Philodinidae</taxon>
        <taxon>Rotaria</taxon>
    </lineage>
</organism>
<dbReference type="PANTHER" id="PTHR34365:SF7">
    <property type="entry name" value="GLYCINE-RICH DOMAIN-CONTAINING PROTEIN 1"/>
    <property type="match status" value="1"/>
</dbReference>
<dbReference type="InterPro" id="IPR009836">
    <property type="entry name" value="GRDP-like"/>
</dbReference>